<accession>A0A195EVD3</accession>
<feature type="compositionally biased region" description="Basic residues" evidence="1">
    <location>
        <begin position="95"/>
        <end position="105"/>
    </location>
</feature>
<feature type="non-terminal residue" evidence="2">
    <location>
        <position position="1"/>
    </location>
</feature>
<evidence type="ECO:0000313" key="2">
    <source>
        <dbReference type="EMBL" id="KYN32198.1"/>
    </source>
</evidence>
<protein>
    <submittedName>
        <fullName evidence="2">Uncharacterized protein</fullName>
    </submittedName>
</protein>
<name>A0A195EVD3_9HYME</name>
<feature type="region of interest" description="Disordered" evidence="1">
    <location>
        <begin position="1"/>
        <end position="31"/>
    </location>
</feature>
<feature type="region of interest" description="Disordered" evidence="1">
    <location>
        <begin position="84"/>
        <end position="131"/>
    </location>
</feature>
<sequence>GRERERERKLHTSAAARTQAPGTRGDTRRRRCIGSCTPATPGTSHVVGLPSTAIHGGQLLLLRLQVVHLRLRSSRSSSVLASAVAGCPGIPSSPRTRRTNHHRHATSVPRSDDRAPTAPQKYADEEGEDGNTVRLRNSETRSCGRRERFDKRRSKLGFRGEEGKRKCCKDDLVLYPQYCIAIRISTAQYRFLNELNTVLTTFNRDILDREQIWIHLTRLPALYE</sequence>
<reference evidence="2 3" key="1">
    <citation type="submission" date="2016-03" db="EMBL/GenBank/DDBJ databases">
        <title>Trachymyrmex septentrionalis WGS genome.</title>
        <authorList>
            <person name="Nygaard S."/>
            <person name="Hu H."/>
            <person name="Boomsma J."/>
            <person name="Zhang G."/>
        </authorList>
    </citation>
    <scope>NUCLEOTIDE SEQUENCE [LARGE SCALE GENOMIC DNA]</scope>
    <source>
        <strain evidence="2">Tsep2-gDNA-1</strain>
        <tissue evidence="2">Whole body</tissue>
    </source>
</reference>
<evidence type="ECO:0000313" key="3">
    <source>
        <dbReference type="Proteomes" id="UP000078541"/>
    </source>
</evidence>
<gene>
    <name evidence="2" type="ORF">ALC56_13576</name>
</gene>
<keyword evidence="3" id="KW-1185">Reference proteome</keyword>
<dbReference type="Proteomes" id="UP000078541">
    <property type="component" value="Unassembled WGS sequence"/>
</dbReference>
<dbReference type="EMBL" id="KQ981954">
    <property type="protein sequence ID" value="KYN32198.1"/>
    <property type="molecule type" value="Genomic_DNA"/>
</dbReference>
<organism evidence="2 3">
    <name type="scientific">Trachymyrmex septentrionalis</name>
    <dbReference type="NCBI Taxonomy" id="34720"/>
    <lineage>
        <taxon>Eukaryota</taxon>
        <taxon>Metazoa</taxon>
        <taxon>Ecdysozoa</taxon>
        <taxon>Arthropoda</taxon>
        <taxon>Hexapoda</taxon>
        <taxon>Insecta</taxon>
        <taxon>Pterygota</taxon>
        <taxon>Neoptera</taxon>
        <taxon>Endopterygota</taxon>
        <taxon>Hymenoptera</taxon>
        <taxon>Apocrita</taxon>
        <taxon>Aculeata</taxon>
        <taxon>Formicoidea</taxon>
        <taxon>Formicidae</taxon>
        <taxon>Myrmicinae</taxon>
        <taxon>Trachymyrmex</taxon>
    </lineage>
</organism>
<evidence type="ECO:0000256" key="1">
    <source>
        <dbReference type="SAM" id="MobiDB-lite"/>
    </source>
</evidence>
<dbReference type="AlphaFoldDB" id="A0A195EVD3"/>
<proteinExistence type="predicted"/>
<feature type="compositionally biased region" description="Basic and acidic residues" evidence="1">
    <location>
        <begin position="1"/>
        <end position="10"/>
    </location>
</feature>